<evidence type="ECO:0000313" key="3">
    <source>
        <dbReference type="Proteomes" id="UP001174932"/>
    </source>
</evidence>
<sequence length="256" mass="28669">MKAVILAGGLGSRLAEETQTRPKPMVEIGGRPILWHIMKIYYAHGIRDFVICCGFKGYMIKEYFANYGLHMSDITFDLAANRLEFHRQNAESWRVTLVDTGENSMTGGRLKRVAPYLQGEEHFCFTYGDGLSNTDISATIAFHKAHGRKATVTAVRPPARFGALRFEGDDVTGFVEKPEGEGGFINGGFFVLSPDIIDRIDGDATSFEAEPLSSLAADGELKAWFHEGFWQPMDTLRDKIQLENLWNSGNPPWKVW</sequence>
<reference evidence="2" key="1">
    <citation type="journal article" date="2015" name="Int. J. Syst. Evol. Microbiol.">
        <title>Rhizobium alvei sp. nov., isolated from a freshwater river.</title>
        <authorList>
            <person name="Sheu S.Y."/>
            <person name="Huang H.W."/>
            <person name="Young C.C."/>
            <person name="Chen W.M."/>
        </authorList>
    </citation>
    <scope>NUCLEOTIDE SEQUENCE</scope>
    <source>
        <strain evidence="2">TNR-22</strain>
    </source>
</reference>
<dbReference type="Gene3D" id="3.90.550.10">
    <property type="entry name" value="Spore Coat Polysaccharide Biosynthesis Protein SpsA, Chain A"/>
    <property type="match status" value="1"/>
</dbReference>
<dbReference type="SUPFAM" id="SSF53448">
    <property type="entry name" value="Nucleotide-diphospho-sugar transferases"/>
    <property type="match status" value="1"/>
</dbReference>
<dbReference type="GO" id="GO:0047343">
    <property type="term" value="F:glucose-1-phosphate cytidylyltransferase activity"/>
    <property type="evidence" value="ECO:0007669"/>
    <property type="project" value="UniProtKB-EC"/>
</dbReference>
<dbReference type="InterPro" id="IPR005835">
    <property type="entry name" value="NTP_transferase_dom"/>
</dbReference>
<name>A0ABT8YFJ9_9HYPH</name>
<dbReference type="PANTHER" id="PTHR47183:SF1">
    <property type="entry name" value="GLUCOSE-1-PHOSPHATE CYTIDYLYLTRANSFERASE"/>
    <property type="match status" value="1"/>
</dbReference>
<accession>A0ABT8YFJ9</accession>
<gene>
    <name evidence="2" type="primary">rfbF</name>
    <name evidence="2" type="ORF">Q4481_00830</name>
</gene>
<dbReference type="Proteomes" id="UP001174932">
    <property type="component" value="Unassembled WGS sequence"/>
</dbReference>
<dbReference type="PANTHER" id="PTHR47183">
    <property type="entry name" value="GLUCOSE-1-PHOSPHATE CYTIDYLYLTRANSFERASE-RELATED"/>
    <property type="match status" value="1"/>
</dbReference>
<dbReference type="InterPro" id="IPR013446">
    <property type="entry name" value="G1P_cyt_trans-like"/>
</dbReference>
<keyword evidence="2" id="KW-0548">Nucleotidyltransferase</keyword>
<proteinExistence type="predicted"/>
<dbReference type="RefSeq" id="WP_304374311.1">
    <property type="nucleotide sequence ID" value="NZ_JAUOZU010000001.1"/>
</dbReference>
<dbReference type="Pfam" id="PF00483">
    <property type="entry name" value="NTP_transferase"/>
    <property type="match status" value="1"/>
</dbReference>
<evidence type="ECO:0000313" key="2">
    <source>
        <dbReference type="EMBL" id="MDO6962477.1"/>
    </source>
</evidence>
<keyword evidence="3" id="KW-1185">Reference proteome</keyword>
<protein>
    <submittedName>
        <fullName evidence="2">Glucose-1-phosphate cytidylyltransferase</fullName>
        <ecNumber evidence="2">2.7.7.33</ecNumber>
    </submittedName>
</protein>
<feature type="domain" description="Nucleotidyl transferase" evidence="1">
    <location>
        <begin position="2"/>
        <end position="201"/>
    </location>
</feature>
<evidence type="ECO:0000259" key="1">
    <source>
        <dbReference type="Pfam" id="PF00483"/>
    </source>
</evidence>
<dbReference type="EMBL" id="JAUOZU010000001">
    <property type="protein sequence ID" value="MDO6962477.1"/>
    <property type="molecule type" value="Genomic_DNA"/>
</dbReference>
<organism evidence="2 3">
    <name type="scientific">Rhizobium alvei</name>
    <dbReference type="NCBI Taxonomy" id="1132659"/>
    <lineage>
        <taxon>Bacteria</taxon>
        <taxon>Pseudomonadati</taxon>
        <taxon>Pseudomonadota</taxon>
        <taxon>Alphaproteobacteria</taxon>
        <taxon>Hyphomicrobiales</taxon>
        <taxon>Rhizobiaceae</taxon>
        <taxon>Rhizobium/Agrobacterium group</taxon>
        <taxon>Rhizobium</taxon>
    </lineage>
</organism>
<comment type="caution">
    <text evidence="2">The sequence shown here is derived from an EMBL/GenBank/DDBJ whole genome shotgun (WGS) entry which is preliminary data.</text>
</comment>
<dbReference type="EC" id="2.7.7.33" evidence="2"/>
<reference evidence="2" key="2">
    <citation type="submission" date="2023-07" db="EMBL/GenBank/DDBJ databases">
        <authorList>
            <person name="Shen H."/>
        </authorList>
    </citation>
    <scope>NUCLEOTIDE SEQUENCE</scope>
    <source>
        <strain evidence="2">TNR-22</strain>
    </source>
</reference>
<dbReference type="CDD" id="cd02524">
    <property type="entry name" value="G1P_cytidylyltransferase"/>
    <property type="match status" value="1"/>
</dbReference>
<dbReference type="InterPro" id="IPR029044">
    <property type="entry name" value="Nucleotide-diphossugar_trans"/>
</dbReference>
<keyword evidence="2" id="KW-0808">Transferase</keyword>
<dbReference type="InterPro" id="IPR046981">
    <property type="entry name" value="G1P_cyt_trans"/>
</dbReference>
<dbReference type="NCBIfam" id="TIGR02623">
    <property type="entry name" value="G1P_cyt_trans"/>
    <property type="match status" value="1"/>
</dbReference>